<name>A0ACB8V5G0_9EURO</name>
<reference evidence="1" key="1">
    <citation type="journal article" date="2022" name="bioRxiv">
        <title>Population genetic analysis of Ophidiomyces ophidiicola, the causative agent of snake fungal disease, indicates recent introductions to the USA.</title>
        <authorList>
            <person name="Ladner J.T."/>
            <person name="Palmer J.M."/>
            <person name="Ettinger C.L."/>
            <person name="Stajich J.E."/>
            <person name="Farrell T.M."/>
            <person name="Glorioso B.M."/>
            <person name="Lawson B."/>
            <person name="Price S.J."/>
            <person name="Stengle A.G."/>
            <person name="Grear D.A."/>
            <person name="Lorch J.M."/>
        </authorList>
    </citation>
    <scope>NUCLEOTIDE SEQUENCE</scope>
    <source>
        <strain evidence="1">NWHC 24266-5</strain>
    </source>
</reference>
<protein>
    <submittedName>
        <fullName evidence="1">Uncharacterized protein</fullName>
    </submittedName>
</protein>
<accession>A0ACB8V5G0</accession>
<evidence type="ECO:0000313" key="1">
    <source>
        <dbReference type="EMBL" id="KAI2393131.1"/>
    </source>
</evidence>
<gene>
    <name evidence="1" type="ORF">LOY88_000189</name>
</gene>
<proteinExistence type="predicted"/>
<organism evidence="1">
    <name type="scientific">Ophidiomyces ophidiicola</name>
    <dbReference type="NCBI Taxonomy" id="1387563"/>
    <lineage>
        <taxon>Eukaryota</taxon>
        <taxon>Fungi</taxon>
        <taxon>Dikarya</taxon>
        <taxon>Ascomycota</taxon>
        <taxon>Pezizomycotina</taxon>
        <taxon>Eurotiomycetes</taxon>
        <taxon>Eurotiomycetidae</taxon>
        <taxon>Onygenales</taxon>
        <taxon>Onygenaceae</taxon>
        <taxon>Ophidiomyces</taxon>
    </lineage>
</organism>
<sequence length="246" mass="27276">MASSKGDLSGSLSQLEEHERTLVELAADDPRDKAPLGEKELELLALYDRIYEQQLEEALLQQDPVDVSTVEDVDAALAKAERELLEARATHSVQRKAIEYVLMTEPSIHSIYGTHTSPVESALLSLINRRDILSLAYENLAHAIASCSESLSNAEVENIQATKKNRELVQSLLQLTSSEKNEKPEIKDPKLKKQFEALVKENKNKRAENVTVKRIVSAAIAASGIDWASDEDLLNLVMDDESADEL</sequence>
<dbReference type="EMBL" id="JALBCA010000003">
    <property type="protein sequence ID" value="KAI2393131.1"/>
    <property type="molecule type" value="Genomic_DNA"/>
</dbReference>
<comment type="caution">
    <text evidence="1">The sequence shown here is derived from an EMBL/GenBank/DDBJ whole genome shotgun (WGS) entry which is preliminary data.</text>
</comment>